<reference evidence="2" key="1">
    <citation type="submission" date="2022-04" db="EMBL/GenBank/DDBJ databases">
        <title>Desulfatitalea alkaliphila sp. nov., a novel anaerobic sulfate-reducing bacterium isolated from terrestrial mud volcano, Taman Peninsula, Russia.</title>
        <authorList>
            <person name="Khomyakova M.A."/>
            <person name="Merkel A.Y."/>
            <person name="Slobodkin A.I."/>
        </authorList>
    </citation>
    <scope>NUCLEOTIDE SEQUENCE</scope>
    <source>
        <strain evidence="2">M08but</strain>
    </source>
</reference>
<protein>
    <submittedName>
        <fullName evidence="2">Toll/interleukin-1 receptor domain-containing protein</fullName>
    </submittedName>
</protein>
<feature type="domain" description="TIR" evidence="1">
    <location>
        <begin position="6"/>
        <end position="146"/>
    </location>
</feature>
<evidence type="ECO:0000313" key="3">
    <source>
        <dbReference type="Proteomes" id="UP001165427"/>
    </source>
</evidence>
<dbReference type="PROSITE" id="PS50104">
    <property type="entry name" value="TIR"/>
    <property type="match status" value="1"/>
</dbReference>
<keyword evidence="2" id="KW-0675">Receptor</keyword>
<dbReference type="GO" id="GO:0007165">
    <property type="term" value="P:signal transduction"/>
    <property type="evidence" value="ECO:0007669"/>
    <property type="project" value="InterPro"/>
</dbReference>
<dbReference type="AlphaFoldDB" id="A0AA41R5I8"/>
<evidence type="ECO:0000313" key="2">
    <source>
        <dbReference type="EMBL" id="MCJ8503164.1"/>
    </source>
</evidence>
<name>A0AA41R5I8_9BACT</name>
<comment type="caution">
    <text evidence="2">The sequence shown here is derived from an EMBL/GenBank/DDBJ whole genome shotgun (WGS) entry which is preliminary data.</text>
</comment>
<proteinExistence type="predicted"/>
<evidence type="ECO:0000259" key="1">
    <source>
        <dbReference type="PROSITE" id="PS50104"/>
    </source>
</evidence>
<dbReference type="InterPro" id="IPR000157">
    <property type="entry name" value="TIR_dom"/>
</dbReference>
<keyword evidence="3" id="KW-1185">Reference proteome</keyword>
<dbReference type="SUPFAM" id="SSF52200">
    <property type="entry name" value="Toll/Interleukin receptor TIR domain"/>
    <property type="match status" value="1"/>
</dbReference>
<dbReference type="Gene3D" id="3.40.50.10140">
    <property type="entry name" value="Toll/interleukin-1 receptor homology (TIR) domain"/>
    <property type="match status" value="1"/>
</dbReference>
<gene>
    <name evidence="2" type="ORF">MRX98_21505</name>
</gene>
<dbReference type="Pfam" id="PF13676">
    <property type="entry name" value="TIR_2"/>
    <property type="match status" value="1"/>
</dbReference>
<dbReference type="InterPro" id="IPR035897">
    <property type="entry name" value="Toll_tir_struct_dom_sf"/>
</dbReference>
<dbReference type="RefSeq" id="WP_246915129.1">
    <property type="nucleotide sequence ID" value="NZ_JALJRB010000055.1"/>
</dbReference>
<dbReference type="Proteomes" id="UP001165427">
    <property type="component" value="Unassembled WGS sequence"/>
</dbReference>
<organism evidence="2 3">
    <name type="scientific">Desulfatitalea alkaliphila</name>
    <dbReference type="NCBI Taxonomy" id="2929485"/>
    <lineage>
        <taxon>Bacteria</taxon>
        <taxon>Pseudomonadati</taxon>
        <taxon>Thermodesulfobacteriota</taxon>
        <taxon>Desulfobacteria</taxon>
        <taxon>Desulfobacterales</taxon>
        <taxon>Desulfosarcinaceae</taxon>
        <taxon>Desulfatitalea</taxon>
    </lineage>
</organism>
<accession>A0AA41R5I8</accession>
<sequence>MEVRKNKPRVFLSHSKPDIEFVRQIRNDLQKCQIDTWLDEDDIRHGKPWLDSIFEDGIPTCDSVIVYFSSHALQSQMVKKEIDASILSQLSDKRIAFLPYVDSASVRKGLRPDIQALQVQVWNSENYHDIIPKVVAEVWRSFMERSVHIATQEEQNRRLRLELELQKTKQGRSGNVFSDSEEADFKYIWDNIDRESEVVVEENEVMISQEDKSRKPMAIGQHILSLNLGSLVGQLISLNRTQYPSHIRSDIEKRCIVFLSNSRKSENRISFSVKKFEDPCNELLTYGLIQGVYDPPPMEANGVRGTVRSILSRFGRERFPYTEKMYRFRYWLAVNEKLSDEINITLKQVKKIGQQ</sequence>
<dbReference type="EMBL" id="JALJRB010000055">
    <property type="protein sequence ID" value="MCJ8503164.1"/>
    <property type="molecule type" value="Genomic_DNA"/>
</dbReference>